<dbReference type="AlphaFoldDB" id="J9GP31"/>
<dbReference type="GO" id="GO:0018773">
    <property type="term" value="F:acetylpyruvate hydrolase activity"/>
    <property type="evidence" value="ECO:0007669"/>
    <property type="project" value="TreeGrafter"/>
</dbReference>
<dbReference type="EMBL" id="AMCI01000287">
    <property type="protein sequence ID" value="EJX09932.1"/>
    <property type="molecule type" value="Genomic_DNA"/>
</dbReference>
<dbReference type="SUPFAM" id="SSF56529">
    <property type="entry name" value="FAH"/>
    <property type="match status" value="1"/>
</dbReference>
<comment type="caution">
    <text evidence="3">The sequence shown here is derived from an EMBL/GenBank/DDBJ whole genome shotgun (WGS) entry which is preliminary data.</text>
</comment>
<organism evidence="3">
    <name type="scientific">gut metagenome</name>
    <dbReference type="NCBI Taxonomy" id="749906"/>
    <lineage>
        <taxon>unclassified sequences</taxon>
        <taxon>metagenomes</taxon>
        <taxon>organismal metagenomes</taxon>
    </lineage>
</organism>
<dbReference type="PANTHER" id="PTHR11820">
    <property type="entry name" value="ACYLPYRUVASE"/>
    <property type="match status" value="1"/>
</dbReference>
<dbReference type="InterPro" id="IPR011234">
    <property type="entry name" value="Fumarylacetoacetase-like_C"/>
</dbReference>
<evidence type="ECO:0000259" key="2">
    <source>
        <dbReference type="Pfam" id="PF01557"/>
    </source>
</evidence>
<evidence type="ECO:0000313" key="3">
    <source>
        <dbReference type="EMBL" id="EJX09932.1"/>
    </source>
</evidence>
<evidence type="ECO:0000256" key="1">
    <source>
        <dbReference type="ARBA" id="ARBA00022723"/>
    </source>
</evidence>
<reference evidence="3" key="1">
    <citation type="journal article" date="2012" name="PLoS ONE">
        <title>Gene sets for utilization of primary and secondary nutrition supplies in the distal gut of endangered iberian lynx.</title>
        <authorList>
            <person name="Alcaide M."/>
            <person name="Messina E."/>
            <person name="Richter M."/>
            <person name="Bargiela R."/>
            <person name="Peplies J."/>
            <person name="Huws S.A."/>
            <person name="Newbold C.J."/>
            <person name="Golyshin P.N."/>
            <person name="Simon M.A."/>
            <person name="Lopez G."/>
            <person name="Yakimov M.M."/>
            <person name="Ferrer M."/>
        </authorList>
    </citation>
    <scope>NUCLEOTIDE SEQUENCE</scope>
</reference>
<gene>
    <name evidence="3" type="ORF">EVA_01958</name>
</gene>
<dbReference type="Pfam" id="PF01557">
    <property type="entry name" value="FAA_hydrolase"/>
    <property type="match status" value="1"/>
</dbReference>
<dbReference type="Gene3D" id="3.90.850.10">
    <property type="entry name" value="Fumarylacetoacetase-like, C-terminal domain"/>
    <property type="match status" value="1"/>
</dbReference>
<keyword evidence="1" id="KW-0479">Metal-binding</keyword>
<name>J9GP31_9ZZZZ</name>
<proteinExistence type="predicted"/>
<accession>J9GP31</accession>
<dbReference type="GO" id="GO:0046872">
    <property type="term" value="F:metal ion binding"/>
    <property type="evidence" value="ECO:0007669"/>
    <property type="project" value="UniProtKB-KW"/>
</dbReference>
<sequence length="209" mass="23190">MTPISLQQMKIIVIENNYPQNPATTAGSNDPIVYTLPDTALLKDHRPFFVPDFADPCTFQLHLVARICRLGRSISPRYAHRYYDAVTVGVTFTAENLLQDLKAKGLPWELSKGFDGAAALGSFLSIDQLENYLELPFTLKGNDELLQTGMGKDMLTGIDQLIADLSQYYTFKQGDFLFTGCPGLPTTAVCNTHITGYIGEEKLLSFNIK</sequence>
<feature type="domain" description="Fumarylacetoacetase-like C-terminal" evidence="2">
    <location>
        <begin position="11"/>
        <end position="183"/>
    </location>
</feature>
<keyword evidence="3" id="KW-0378">Hydrolase</keyword>
<dbReference type="PANTHER" id="PTHR11820:SF7">
    <property type="entry name" value="ACYLPYRUVASE FAHD1, MITOCHONDRIAL"/>
    <property type="match status" value="1"/>
</dbReference>
<dbReference type="InterPro" id="IPR036663">
    <property type="entry name" value="Fumarylacetoacetase_C_sf"/>
</dbReference>
<protein>
    <submittedName>
        <fullName evidence="3">Fumarylacetoacetate hydrolase family protein</fullName>
    </submittedName>
</protein>